<evidence type="ECO:0000313" key="2">
    <source>
        <dbReference type="EMBL" id="EWC44376.1"/>
    </source>
</evidence>
<gene>
    <name evidence="2" type="ORF">DRE_01202</name>
</gene>
<keyword evidence="3" id="KW-1185">Reference proteome</keyword>
<accession>W7HK48</accession>
<dbReference type="CDD" id="cd14688">
    <property type="entry name" value="bZIP_YAP"/>
    <property type="match status" value="1"/>
</dbReference>
<dbReference type="HOGENOM" id="CLU_1156369_0_0_1"/>
<reference evidence="2 3" key="1">
    <citation type="submission" date="2013-05" db="EMBL/GenBank/DDBJ databases">
        <title>Drechslerella stenobrocha genome reveals carnivorous origination and mechanical trapping mechanism of predatory fungi.</title>
        <authorList>
            <person name="Liu X."/>
            <person name="Zhang W."/>
            <person name="Liu K."/>
        </authorList>
    </citation>
    <scope>NUCLEOTIDE SEQUENCE [LARGE SCALE GENOMIC DNA]</scope>
    <source>
        <strain evidence="2 3">248</strain>
    </source>
</reference>
<dbReference type="AlphaFoldDB" id="W7HK48"/>
<name>W7HK48_9PEZI</name>
<evidence type="ECO:0000256" key="1">
    <source>
        <dbReference type="SAM" id="MobiDB-lite"/>
    </source>
</evidence>
<feature type="region of interest" description="Disordered" evidence="1">
    <location>
        <begin position="189"/>
        <end position="240"/>
    </location>
</feature>
<proteinExistence type="predicted"/>
<feature type="compositionally biased region" description="Basic and acidic residues" evidence="1">
    <location>
        <begin position="222"/>
        <end position="232"/>
    </location>
</feature>
<sequence length="240" mass="26595">MLKTAIADIAPQQPRRRKITEKRRAQNREAQRLFRQRQRKRIFENASQPPREAYLNSQTQARVPIEQGQPDPQLPAIVDLAPEPCFAGISDTPNDGPCEEHSYRGLAGLIRLANPLNRAEDIDEMASRIYNIDYIANKTRGKARNLVNLQLLLNDTPGESISPDPVMEIMGAPEGLNSLLLDGVTQEASLPGANQDQSNPLDVPLTTGYKPAFDSPVPIRGEACDVTDRNVEPQELQSTP</sequence>
<feature type="compositionally biased region" description="Polar residues" evidence="1">
    <location>
        <begin position="189"/>
        <end position="200"/>
    </location>
</feature>
<dbReference type="EMBL" id="KI966443">
    <property type="protein sequence ID" value="EWC44376.1"/>
    <property type="molecule type" value="Genomic_DNA"/>
</dbReference>
<evidence type="ECO:0008006" key="4">
    <source>
        <dbReference type="Google" id="ProtNLM"/>
    </source>
</evidence>
<protein>
    <recommendedName>
        <fullName evidence="4">BZIP domain-containing protein</fullName>
    </recommendedName>
</protein>
<dbReference type="Proteomes" id="UP000024837">
    <property type="component" value="Unassembled WGS sequence"/>
</dbReference>
<evidence type="ECO:0000313" key="3">
    <source>
        <dbReference type="Proteomes" id="UP000024837"/>
    </source>
</evidence>
<dbReference type="OrthoDB" id="5973539at2759"/>
<organism evidence="2 3">
    <name type="scientific">Drechslerella stenobrocha 248</name>
    <dbReference type="NCBI Taxonomy" id="1043628"/>
    <lineage>
        <taxon>Eukaryota</taxon>
        <taxon>Fungi</taxon>
        <taxon>Dikarya</taxon>
        <taxon>Ascomycota</taxon>
        <taxon>Pezizomycotina</taxon>
        <taxon>Orbiliomycetes</taxon>
        <taxon>Orbiliales</taxon>
        <taxon>Orbiliaceae</taxon>
        <taxon>Drechslerella</taxon>
    </lineage>
</organism>